<dbReference type="EMBL" id="GL433848">
    <property type="protein sequence ID" value="EFN54152.1"/>
    <property type="molecule type" value="Genomic_DNA"/>
</dbReference>
<evidence type="ECO:0000256" key="2">
    <source>
        <dbReference type="ARBA" id="ARBA00035300"/>
    </source>
</evidence>
<gene>
    <name evidence="4" type="ORF">CHLNCDRAFT_135554</name>
</gene>
<reference evidence="4 5" key="1">
    <citation type="journal article" date="2010" name="Plant Cell">
        <title>The Chlorella variabilis NC64A genome reveals adaptation to photosymbiosis, coevolution with viruses, and cryptic sex.</title>
        <authorList>
            <person name="Blanc G."/>
            <person name="Duncan G."/>
            <person name="Agarkova I."/>
            <person name="Borodovsky M."/>
            <person name="Gurnon J."/>
            <person name="Kuo A."/>
            <person name="Lindquist E."/>
            <person name="Lucas S."/>
            <person name="Pangilinan J."/>
            <person name="Polle J."/>
            <person name="Salamov A."/>
            <person name="Terry A."/>
            <person name="Yamada T."/>
            <person name="Dunigan D.D."/>
            <person name="Grigoriev I.V."/>
            <person name="Claverie J.M."/>
            <person name="Van Etten J.L."/>
        </authorList>
    </citation>
    <scope>NUCLEOTIDE SEQUENCE [LARGE SCALE GENOMIC DNA]</scope>
    <source>
        <strain evidence="4 5">NC64A</strain>
    </source>
</reference>
<dbReference type="PANTHER" id="PTHR13287">
    <property type="entry name" value="ADIPOSE-SECRETED SIGNALING PROTEIN"/>
    <property type="match status" value="1"/>
</dbReference>
<evidence type="ECO:0000256" key="1">
    <source>
        <dbReference type="ARBA" id="ARBA00035018"/>
    </source>
</evidence>
<evidence type="ECO:0000313" key="5">
    <source>
        <dbReference type="Proteomes" id="UP000008141"/>
    </source>
</evidence>
<accession>E1ZIF8</accession>
<dbReference type="InParanoid" id="E1ZIF8"/>
<dbReference type="Proteomes" id="UP000008141">
    <property type="component" value="Unassembled WGS sequence"/>
</dbReference>
<protein>
    <recommendedName>
        <fullName evidence="2">Adipose-secreted signaling protein</fullName>
    </recommendedName>
</protein>
<dbReference type="RefSeq" id="XP_005846254.1">
    <property type="nucleotide sequence ID" value="XM_005846192.1"/>
</dbReference>
<organism evidence="5">
    <name type="scientific">Chlorella variabilis</name>
    <name type="common">Green alga</name>
    <dbReference type="NCBI Taxonomy" id="554065"/>
    <lineage>
        <taxon>Eukaryota</taxon>
        <taxon>Viridiplantae</taxon>
        <taxon>Chlorophyta</taxon>
        <taxon>core chlorophytes</taxon>
        <taxon>Trebouxiophyceae</taxon>
        <taxon>Chlorellales</taxon>
        <taxon>Chlorellaceae</taxon>
        <taxon>Chlorella clade</taxon>
        <taxon>Chlorella</taxon>
    </lineage>
</organism>
<proteinExistence type="inferred from homology"/>
<keyword evidence="5" id="KW-1185">Reference proteome</keyword>
<evidence type="ECO:0000256" key="3">
    <source>
        <dbReference type="SAM" id="MobiDB-lite"/>
    </source>
</evidence>
<dbReference type="OrthoDB" id="10405331at2759"/>
<name>E1ZIF8_CHLVA</name>
<dbReference type="PANTHER" id="PTHR13287:SF2">
    <property type="entry name" value="ADIPOSE-SECRETED SIGNALING PROTEIN"/>
    <property type="match status" value="1"/>
</dbReference>
<dbReference type="AlphaFoldDB" id="E1ZIF8"/>
<dbReference type="KEGG" id="cvr:CHLNCDRAFT_135554"/>
<comment type="similarity">
    <text evidence="1">Belongs to the ADISSP family.</text>
</comment>
<dbReference type="GeneID" id="17353864"/>
<dbReference type="InterPro" id="IPR026794">
    <property type="entry name" value="ADISSP"/>
</dbReference>
<feature type="region of interest" description="Disordered" evidence="3">
    <location>
        <begin position="81"/>
        <end position="101"/>
    </location>
</feature>
<evidence type="ECO:0000313" key="4">
    <source>
        <dbReference type="EMBL" id="EFN54152.1"/>
    </source>
</evidence>
<sequence>MSKCRSFTASLRSVSDNPDAAGVRFAESASLPSPPAAAARAIAAHTNSITLACGPEVLDIKFGFLLLSGIYTTDLTLDWPVPGGQQQQRQHPAGSAATPPPQVRGLTASNLSVAVEPGAAPGQQRLVLRLWADREGPFEERFALGLPPGQEVEVCVTATVLSRKKGTPGLKPHVHLLGFSADTDTEAASDWQGFA</sequence>
<dbReference type="Pfam" id="PF15006">
    <property type="entry name" value="DUF4517"/>
    <property type="match status" value="1"/>
</dbReference>